<feature type="compositionally biased region" description="Polar residues" evidence="1">
    <location>
        <begin position="314"/>
        <end position="323"/>
    </location>
</feature>
<dbReference type="OrthoDB" id="407343at2759"/>
<evidence type="ECO:0000313" key="2">
    <source>
        <dbReference type="EMBL" id="CDW87817.1"/>
    </source>
</evidence>
<sequence length="766" mass="88322">MSPPDIQNQKQLKTSGTAPNLHTNPSVTNIGRSKPTISNQVTGAFKDKPPISQSMTKAQIPLNNPHSQKNKLQIMSAMTSRVLQKEKQMSSTSNLHSFANPSSNLNQQNRTNFKRTQEIKTNDYLMNTTSMINKLDTSDNKSFVNNSEQVRKSSPHTNFDTDNIASIQIEPFQNISNRIYQQQYNQFNSGGNTLSNNQKLDHSANEGYSSTLTPFKGSAQENQGFNSGMIPIINQTKFYNHPPQYNSHQVQPGQYGRLHSKSAHVAAAEQERSTEHQDENIDMYKMQQRLLRKLKNQRKKPNQGQNQQPKQKRTNTSQIRQSQLKTVQNENVNSMLVMSGQTTGPLTMRQQQSQKHLMVDQVYNPQIRQNFTPNNQDMAHSPLQKSYFSQQQQQNFQQQYQNTYSNLQQQRNQQQNMHALALSYQEQKIRTLKFGESGQIIPTDIVITMIQYDTILFQKFMMLSPSWHTSALQAIDEHCNKIENQFVQNYIDYFFFKQSYTQTMPIKFCGEKGLRLDRVIECELLANKAINSGNKTVRISCSYKVFGDKTTYKAEYKFDACKQGTKRLFWLHQDTANKETYTQPIQQVCVGDSIEFSVSLLSLQGCVSEIKWEKPLIQETPKQSVLNYDKDWTRKTSFFRIGDSSIKIYCDLNRICELEDAVVEWYEEPYYQKRTDLFDLSFLKDYFNIKKIEYAGVDGTICKINMIAQKEGSIDKSKLGLKVSIKGQKSELLNEIKRLGYLKDRELPVQIRVGDHVIAYISKQIA</sequence>
<dbReference type="Proteomes" id="UP000039865">
    <property type="component" value="Unassembled WGS sequence"/>
</dbReference>
<feature type="region of interest" description="Disordered" evidence="1">
    <location>
        <begin position="296"/>
        <end position="323"/>
    </location>
</feature>
<dbReference type="InParanoid" id="A0A078B3L5"/>
<feature type="region of interest" description="Disordered" evidence="1">
    <location>
        <begin position="239"/>
        <end position="281"/>
    </location>
</feature>
<reference evidence="2 3" key="1">
    <citation type="submission" date="2014-06" db="EMBL/GenBank/DDBJ databases">
        <authorList>
            <person name="Swart Estienne"/>
        </authorList>
    </citation>
    <scope>NUCLEOTIDE SEQUENCE [LARGE SCALE GENOMIC DNA]</scope>
    <source>
        <strain evidence="2 3">130c</strain>
    </source>
</reference>
<name>A0A078B3L5_STYLE</name>
<dbReference type="AlphaFoldDB" id="A0A078B3L5"/>
<feature type="region of interest" description="Disordered" evidence="1">
    <location>
        <begin position="1"/>
        <end position="51"/>
    </location>
</feature>
<gene>
    <name evidence="2" type="primary">Contig11926.g12762</name>
    <name evidence="2" type="ORF">STYLEM_16930</name>
</gene>
<accession>A0A078B3L5</accession>
<feature type="compositionally biased region" description="Polar residues" evidence="1">
    <location>
        <begin position="239"/>
        <end position="252"/>
    </location>
</feature>
<evidence type="ECO:0000313" key="3">
    <source>
        <dbReference type="Proteomes" id="UP000039865"/>
    </source>
</evidence>
<protein>
    <submittedName>
        <fullName evidence="2">Uncharacterized protein</fullName>
    </submittedName>
</protein>
<organism evidence="2 3">
    <name type="scientific">Stylonychia lemnae</name>
    <name type="common">Ciliate</name>
    <dbReference type="NCBI Taxonomy" id="5949"/>
    <lineage>
        <taxon>Eukaryota</taxon>
        <taxon>Sar</taxon>
        <taxon>Alveolata</taxon>
        <taxon>Ciliophora</taxon>
        <taxon>Intramacronucleata</taxon>
        <taxon>Spirotrichea</taxon>
        <taxon>Stichotrichia</taxon>
        <taxon>Sporadotrichida</taxon>
        <taxon>Oxytrichidae</taxon>
        <taxon>Stylonychinae</taxon>
        <taxon>Stylonychia</taxon>
    </lineage>
</organism>
<feature type="region of interest" description="Disordered" evidence="1">
    <location>
        <begin position="189"/>
        <end position="223"/>
    </location>
</feature>
<keyword evidence="3" id="KW-1185">Reference proteome</keyword>
<proteinExistence type="predicted"/>
<dbReference type="EMBL" id="CCKQ01015965">
    <property type="protein sequence ID" value="CDW87817.1"/>
    <property type="molecule type" value="Genomic_DNA"/>
</dbReference>
<feature type="compositionally biased region" description="Polar residues" evidence="1">
    <location>
        <begin position="1"/>
        <end position="42"/>
    </location>
</feature>
<dbReference type="OMA" id="HNISARM"/>
<feature type="compositionally biased region" description="Polar residues" evidence="1">
    <location>
        <begin position="206"/>
        <end position="223"/>
    </location>
</feature>
<evidence type="ECO:0000256" key="1">
    <source>
        <dbReference type="SAM" id="MobiDB-lite"/>
    </source>
</evidence>
<feature type="compositionally biased region" description="Basic and acidic residues" evidence="1">
    <location>
        <begin position="269"/>
        <end position="279"/>
    </location>
</feature>
<feature type="compositionally biased region" description="Polar residues" evidence="1">
    <location>
        <begin position="189"/>
        <end position="198"/>
    </location>
</feature>